<name>A0A3S4TBC0_9BACT</name>
<dbReference type="PANTHER" id="PTHR47363">
    <property type="entry name" value="GLUCOKINASE"/>
    <property type="match status" value="1"/>
</dbReference>
<evidence type="ECO:0000313" key="5">
    <source>
        <dbReference type="Proteomes" id="UP000287853"/>
    </source>
</evidence>
<dbReference type="GO" id="GO:0005524">
    <property type="term" value="F:ATP binding"/>
    <property type="evidence" value="ECO:0007669"/>
    <property type="project" value="InterPro"/>
</dbReference>
<dbReference type="Gene3D" id="3.40.367.20">
    <property type="match status" value="1"/>
</dbReference>
<comment type="caution">
    <text evidence="4">The sequence shown here is derived from an EMBL/GenBank/DDBJ whole genome shotgun (WGS) entry which is preliminary data.</text>
</comment>
<dbReference type="Proteomes" id="UP000287853">
    <property type="component" value="Unassembled WGS sequence"/>
</dbReference>
<evidence type="ECO:0000256" key="2">
    <source>
        <dbReference type="ARBA" id="ARBA00022777"/>
    </source>
</evidence>
<evidence type="ECO:0000313" key="4">
    <source>
        <dbReference type="EMBL" id="RWX46983.1"/>
    </source>
</evidence>
<evidence type="ECO:0000256" key="1">
    <source>
        <dbReference type="ARBA" id="ARBA00022679"/>
    </source>
</evidence>
<comment type="similarity">
    <text evidence="3">Belongs to the bacterial glucokinase family.</text>
</comment>
<dbReference type="GO" id="GO:0004340">
    <property type="term" value="F:glucokinase activity"/>
    <property type="evidence" value="ECO:0007669"/>
    <property type="project" value="UniProtKB-EC"/>
</dbReference>
<organism evidence="4 5">
    <name type="scientific">Candidatus Electrothrix aarhusensis</name>
    <dbReference type="NCBI Taxonomy" id="1859131"/>
    <lineage>
        <taxon>Bacteria</taxon>
        <taxon>Pseudomonadati</taxon>
        <taxon>Thermodesulfobacteriota</taxon>
        <taxon>Desulfobulbia</taxon>
        <taxon>Desulfobulbales</taxon>
        <taxon>Desulfobulbaceae</taxon>
        <taxon>Candidatus Electrothrix</taxon>
    </lineage>
</organism>
<dbReference type="Gene3D" id="3.30.420.40">
    <property type="match status" value="1"/>
</dbReference>
<keyword evidence="5" id="KW-1185">Reference proteome</keyword>
<dbReference type="EMBL" id="MTKO01000045">
    <property type="protein sequence ID" value="RWX46983.1"/>
    <property type="molecule type" value="Genomic_DNA"/>
</dbReference>
<accession>A0A3S4TBC0</accession>
<protein>
    <submittedName>
        <fullName evidence="4">Glucokinase</fullName>
        <ecNumber evidence="4">2.7.1.2</ecNumber>
    </submittedName>
</protein>
<gene>
    <name evidence="4" type="ORF">H206_03445</name>
</gene>
<proteinExistence type="inferred from homology"/>
<dbReference type="InterPro" id="IPR043129">
    <property type="entry name" value="ATPase_NBD"/>
</dbReference>
<keyword evidence="1 4" id="KW-0808">Transferase</keyword>
<reference evidence="4 5" key="1">
    <citation type="submission" date="2017-01" db="EMBL/GenBank/DDBJ databases">
        <title>The cable genome- insights into the physiology and evolution of filamentous bacteria capable of sulfide oxidation via long distance electron transfer.</title>
        <authorList>
            <person name="Schreiber L."/>
            <person name="Bjerg J.T."/>
            <person name="Boggild A."/>
            <person name="Van De Vossenberg J."/>
            <person name="Meysman F."/>
            <person name="Nielsen L.P."/>
            <person name="Schramm A."/>
            <person name="Kjeldsen K.U."/>
        </authorList>
    </citation>
    <scope>NUCLEOTIDE SEQUENCE [LARGE SCALE GENOMIC DNA]</scope>
    <source>
        <strain evidence="4">MCF</strain>
    </source>
</reference>
<dbReference type="PANTHER" id="PTHR47363:SF1">
    <property type="entry name" value="GLUCOKINASE"/>
    <property type="match status" value="1"/>
</dbReference>
<keyword evidence="2 4" id="KW-0418">Kinase</keyword>
<dbReference type="GO" id="GO:0005536">
    <property type="term" value="F:D-glucose binding"/>
    <property type="evidence" value="ECO:0007669"/>
    <property type="project" value="InterPro"/>
</dbReference>
<dbReference type="EC" id="2.7.1.2" evidence="4"/>
<dbReference type="CDD" id="cd24008">
    <property type="entry name" value="ASKHA_NBD_GLK"/>
    <property type="match status" value="1"/>
</dbReference>
<dbReference type="InterPro" id="IPR003836">
    <property type="entry name" value="Glucokinase"/>
</dbReference>
<sequence length="343" mass="36776">MSSLLLAGDIGATKTVLALYDTNNSLLTEKTFRNKEFSGLSDIITSFLAGQEEQPSRACFGAAGPIRENRVRMTNLDWDLDGSALAAQFGMEEVLLVNDLVATTAGAVLLPKDSLITLNQGRPEIGGNIGVLAVGTGLGQSFAVPLLDELGNNQFQPFPTEGGHVSFAPRNQEQIELLQLLLTRSERQTPHVSVEQVCSGMALPDLYAFQLTRCPEPEWMRKKRLATTPDALSPLIVASANAALTGITGGLPCKPAVQAVQLLFDILAAEAANLSLKVLATGGIYLGGGMLPRVLAHIDQGRFMEIFCRGVYRDMLADIPVHIITNPKTALIGARQLAMKIKK</sequence>
<dbReference type="SUPFAM" id="SSF53067">
    <property type="entry name" value="Actin-like ATPase domain"/>
    <property type="match status" value="1"/>
</dbReference>
<evidence type="ECO:0000256" key="3">
    <source>
        <dbReference type="RuleBase" id="RU004046"/>
    </source>
</evidence>
<dbReference type="Pfam" id="PF02685">
    <property type="entry name" value="Glucokinase"/>
    <property type="match status" value="1"/>
</dbReference>
<dbReference type="GO" id="GO:0006096">
    <property type="term" value="P:glycolytic process"/>
    <property type="evidence" value="ECO:0007669"/>
    <property type="project" value="InterPro"/>
</dbReference>
<dbReference type="AlphaFoldDB" id="A0A3S4TBC0"/>